<evidence type="ECO:0000256" key="7">
    <source>
        <dbReference type="ARBA" id="ARBA00022737"/>
    </source>
</evidence>
<comment type="subcellular location">
    <subcellularLocation>
        <location evidence="1">Membrane</location>
        <topology evidence="1">Single-pass type I membrane protein</topology>
    </subcellularLocation>
</comment>
<evidence type="ECO:0000259" key="16">
    <source>
        <dbReference type="PROSITE" id="PS50026"/>
    </source>
</evidence>
<keyword evidence="12" id="KW-0325">Glycoprotein</keyword>
<keyword evidence="18" id="KW-1185">Reference proteome</keyword>
<keyword evidence="4 14" id="KW-0812">Transmembrane</keyword>
<dbReference type="InterPro" id="IPR000742">
    <property type="entry name" value="EGF"/>
</dbReference>
<gene>
    <name evidence="17" type="ORF">NP493_199g03036</name>
</gene>
<sequence>MDARIVTVCCLAFVAVCVSAHRPPGWSSESDSQERSSDGVCYYTRLEYTYTVVNQSYPCCKQKVRPHCRGTRFRRWSDFHLPNFGPVCRCTFLPPDPCIYVVATTCYKPVRECRARPVRKEYCCSGYRRDTRGKCVEDRDDFYECGTDNGGCEQICRCRDRRPECSCLPGFTLDGTRRCRDIDECAVNNGRCQHDCHNVNGSYYCSCRPGFVLTTRYHCTEVAVSTPAVTPSPTAIQTTTTTEFREPLASTSIAPGEGSPVAGVGPAERMFADDGEEREHAGSHVASIVGSLAGLLALILLALLVFALVRYGYCLCCCCCAAAAVEKKAEPGQAYDNEVYEDLAACVSASKEKPAIYDNVVVVGGEETREKKSIDEQVYDNRLNHDLYAAGVASANPAVYDNAAAADDISQAGDKDAASQTNVYVDMQ</sequence>
<dbReference type="PANTHER" id="PTHR14789:SF1">
    <property type="entry name" value="CHONDROLECTIN"/>
    <property type="match status" value="1"/>
</dbReference>
<dbReference type="InterPro" id="IPR026823">
    <property type="entry name" value="cEGF"/>
</dbReference>
<dbReference type="InterPro" id="IPR001881">
    <property type="entry name" value="EGF-like_Ca-bd_dom"/>
</dbReference>
<dbReference type="PROSITE" id="PS01187">
    <property type="entry name" value="EGF_CA"/>
    <property type="match status" value="1"/>
</dbReference>
<evidence type="ECO:0000256" key="4">
    <source>
        <dbReference type="ARBA" id="ARBA00022692"/>
    </source>
</evidence>
<evidence type="ECO:0000256" key="12">
    <source>
        <dbReference type="ARBA" id="ARBA00023180"/>
    </source>
</evidence>
<reference evidence="17" key="1">
    <citation type="journal article" date="2023" name="Mol. Biol. Evol.">
        <title>Third-Generation Sequencing Reveals the Adaptive Role of the Epigenome in Three Deep-Sea Polychaetes.</title>
        <authorList>
            <person name="Perez M."/>
            <person name="Aroh O."/>
            <person name="Sun Y."/>
            <person name="Lan Y."/>
            <person name="Juniper S.K."/>
            <person name="Young C.R."/>
            <person name="Angers B."/>
            <person name="Qian P.Y."/>
        </authorList>
    </citation>
    <scope>NUCLEOTIDE SEQUENCE</scope>
    <source>
        <strain evidence="17">R07B-5</strain>
    </source>
</reference>
<dbReference type="Pfam" id="PF12662">
    <property type="entry name" value="cEGF"/>
    <property type="match status" value="1"/>
</dbReference>
<protein>
    <recommendedName>
        <fullName evidence="16">EGF-like domain-containing protein</fullName>
    </recommendedName>
</protein>
<keyword evidence="7" id="KW-0677">Repeat</keyword>
<evidence type="ECO:0000256" key="10">
    <source>
        <dbReference type="ARBA" id="ARBA00023157"/>
    </source>
</evidence>
<evidence type="ECO:0000256" key="13">
    <source>
        <dbReference type="PROSITE-ProRule" id="PRU00076"/>
    </source>
</evidence>
<dbReference type="PANTHER" id="PTHR14789">
    <property type="entry name" value="CHONDROLECTIN VARIANT CHODLFDELTAE"/>
    <property type="match status" value="1"/>
</dbReference>
<evidence type="ECO:0000256" key="1">
    <source>
        <dbReference type="ARBA" id="ARBA00004479"/>
    </source>
</evidence>
<keyword evidence="6" id="KW-0430">Lectin</keyword>
<dbReference type="GO" id="GO:0005737">
    <property type="term" value="C:cytoplasm"/>
    <property type="evidence" value="ECO:0007669"/>
    <property type="project" value="TreeGrafter"/>
</dbReference>
<keyword evidence="9 14" id="KW-0472">Membrane</keyword>
<accession>A0AAD9UEH2</accession>
<evidence type="ECO:0000256" key="15">
    <source>
        <dbReference type="SAM" id="SignalP"/>
    </source>
</evidence>
<feature type="chain" id="PRO_5042095917" description="EGF-like domain-containing protein" evidence="15">
    <location>
        <begin position="21"/>
        <end position="428"/>
    </location>
</feature>
<evidence type="ECO:0000256" key="11">
    <source>
        <dbReference type="ARBA" id="ARBA00023170"/>
    </source>
</evidence>
<dbReference type="GO" id="GO:0016020">
    <property type="term" value="C:membrane"/>
    <property type="evidence" value="ECO:0007669"/>
    <property type="project" value="UniProtKB-SubCell"/>
</dbReference>
<evidence type="ECO:0000256" key="8">
    <source>
        <dbReference type="ARBA" id="ARBA00022989"/>
    </source>
</evidence>
<dbReference type="InterPro" id="IPR051505">
    <property type="entry name" value="C-type_lectin_domain"/>
</dbReference>
<evidence type="ECO:0000256" key="9">
    <source>
        <dbReference type="ARBA" id="ARBA00023136"/>
    </source>
</evidence>
<keyword evidence="3" id="KW-0254">Endocytosis</keyword>
<dbReference type="Proteomes" id="UP001209878">
    <property type="component" value="Unassembled WGS sequence"/>
</dbReference>
<feature type="signal peptide" evidence="15">
    <location>
        <begin position="1"/>
        <end position="20"/>
    </location>
</feature>
<organism evidence="17 18">
    <name type="scientific">Ridgeia piscesae</name>
    <name type="common">Tubeworm</name>
    <dbReference type="NCBI Taxonomy" id="27915"/>
    <lineage>
        <taxon>Eukaryota</taxon>
        <taxon>Metazoa</taxon>
        <taxon>Spiralia</taxon>
        <taxon>Lophotrochozoa</taxon>
        <taxon>Annelida</taxon>
        <taxon>Polychaeta</taxon>
        <taxon>Sedentaria</taxon>
        <taxon>Canalipalpata</taxon>
        <taxon>Sabellida</taxon>
        <taxon>Siboglinidae</taxon>
        <taxon>Ridgeia</taxon>
    </lineage>
</organism>
<dbReference type="SMART" id="SM00179">
    <property type="entry name" value="EGF_CA"/>
    <property type="match status" value="1"/>
</dbReference>
<keyword evidence="5 15" id="KW-0732">Signal</keyword>
<comment type="caution">
    <text evidence="17">The sequence shown here is derived from an EMBL/GenBank/DDBJ whole genome shotgun (WGS) entry which is preliminary data.</text>
</comment>
<dbReference type="AlphaFoldDB" id="A0AAD9UEH2"/>
<name>A0AAD9UEH2_RIDPI</name>
<dbReference type="GO" id="GO:0005509">
    <property type="term" value="F:calcium ion binding"/>
    <property type="evidence" value="ECO:0007669"/>
    <property type="project" value="InterPro"/>
</dbReference>
<dbReference type="SUPFAM" id="SSF57196">
    <property type="entry name" value="EGF/Laminin"/>
    <property type="match status" value="2"/>
</dbReference>
<comment type="caution">
    <text evidence="13">Lacks conserved residue(s) required for the propagation of feature annotation.</text>
</comment>
<dbReference type="PROSITE" id="PS00010">
    <property type="entry name" value="ASX_HYDROXYL"/>
    <property type="match status" value="1"/>
</dbReference>
<dbReference type="GO" id="GO:0050772">
    <property type="term" value="P:positive regulation of axonogenesis"/>
    <property type="evidence" value="ECO:0007669"/>
    <property type="project" value="TreeGrafter"/>
</dbReference>
<dbReference type="PROSITE" id="PS50026">
    <property type="entry name" value="EGF_3"/>
    <property type="match status" value="1"/>
</dbReference>
<evidence type="ECO:0000256" key="3">
    <source>
        <dbReference type="ARBA" id="ARBA00022583"/>
    </source>
</evidence>
<evidence type="ECO:0000313" key="18">
    <source>
        <dbReference type="Proteomes" id="UP001209878"/>
    </source>
</evidence>
<evidence type="ECO:0000256" key="5">
    <source>
        <dbReference type="ARBA" id="ARBA00022729"/>
    </source>
</evidence>
<keyword evidence="8 14" id="KW-1133">Transmembrane helix</keyword>
<evidence type="ECO:0000256" key="14">
    <source>
        <dbReference type="SAM" id="Phobius"/>
    </source>
</evidence>
<dbReference type="FunFam" id="2.10.25.10:FF:000009">
    <property type="entry name" value="Low-density lipoprotein receptor isoform 1"/>
    <property type="match status" value="1"/>
</dbReference>
<dbReference type="InterPro" id="IPR018097">
    <property type="entry name" value="EGF_Ca-bd_CS"/>
</dbReference>
<evidence type="ECO:0000313" key="17">
    <source>
        <dbReference type="EMBL" id="KAK2186467.1"/>
    </source>
</evidence>
<proteinExistence type="predicted"/>
<dbReference type="EMBL" id="JAODUO010000199">
    <property type="protein sequence ID" value="KAK2186467.1"/>
    <property type="molecule type" value="Genomic_DNA"/>
</dbReference>
<keyword evidence="2 13" id="KW-0245">EGF-like domain</keyword>
<dbReference type="GO" id="GO:0006897">
    <property type="term" value="P:endocytosis"/>
    <property type="evidence" value="ECO:0007669"/>
    <property type="project" value="UniProtKB-KW"/>
</dbReference>
<evidence type="ECO:0000256" key="6">
    <source>
        <dbReference type="ARBA" id="ARBA00022734"/>
    </source>
</evidence>
<dbReference type="InterPro" id="IPR000152">
    <property type="entry name" value="EGF-type_Asp/Asn_hydroxyl_site"/>
</dbReference>
<dbReference type="PROSITE" id="PS01186">
    <property type="entry name" value="EGF_2"/>
    <property type="match status" value="1"/>
</dbReference>
<dbReference type="Gene3D" id="2.10.25.10">
    <property type="entry name" value="Laminin"/>
    <property type="match status" value="2"/>
</dbReference>
<keyword evidence="11" id="KW-0675">Receptor</keyword>
<keyword evidence="10" id="KW-1015">Disulfide bond</keyword>
<dbReference type="CDD" id="cd00054">
    <property type="entry name" value="EGF_CA"/>
    <property type="match status" value="1"/>
</dbReference>
<dbReference type="SMART" id="SM00181">
    <property type="entry name" value="EGF"/>
    <property type="match status" value="2"/>
</dbReference>
<evidence type="ECO:0000256" key="2">
    <source>
        <dbReference type="ARBA" id="ARBA00022536"/>
    </source>
</evidence>
<dbReference type="GO" id="GO:0030246">
    <property type="term" value="F:carbohydrate binding"/>
    <property type="evidence" value="ECO:0007669"/>
    <property type="project" value="UniProtKB-KW"/>
</dbReference>
<feature type="domain" description="EGF-like" evidence="16">
    <location>
        <begin position="181"/>
        <end position="220"/>
    </location>
</feature>
<feature type="transmembrane region" description="Helical" evidence="14">
    <location>
        <begin position="288"/>
        <end position="309"/>
    </location>
</feature>